<dbReference type="GeneID" id="39587609"/>
<protein>
    <submittedName>
        <fullName evidence="6">Uncharacterized protein</fullName>
    </submittedName>
</protein>
<keyword evidence="7" id="KW-1185">Reference proteome</keyword>
<dbReference type="SUPFAM" id="SSF56801">
    <property type="entry name" value="Acetyl-CoA synthetase-like"/>
    <property type="match status" value="1"/>
</dbReference>
<evidence type="ECO:0000256" key="2">
    <source>
        <dbReference type="ARBA" id="ARBA00022598"/>
    </source>
</evidence>
<name>A0A427XFI7_9TREE</name>
<dbReference type="Gene3D" id="2.30.38.10">
    <property type="entry name" value="Luciferase, Domain 3"/>
    <property type="match status" value="1"/>
</dbReference>
<evidence type="ECO:0000259" key="5">
    <source>
        <dbReference type="Pfam" id="PF13193"/>
    </source>
</evidence>
<comment type="similarity">
    <text evidence="1">Belongs to the ATP-dependent AMP-binding enzyme family.</text>
</comment>
<dbReference type="Gene3D" id="3.40.50.980">
    <property type="match status" value="2"/>
</dbReference>
<dbReference type="Pfam" id="PF00501">
    <property type="entry name" value="AMP-binding"/>
    <property type="match status" value="1"/>
</dbReference>
<organism evidence="6 7">
    <name type="scientific">Apiotrichum porosum</name>
    <dbReference type="NCBI Taxonomy" id="105984"/>
    <lineage>
        <taxon>Eukaryota</taxon>
        <taxon>Fungi</taxon>
        <taxon>Dikarya</taxon>
        <taxon>Basidiomycota</taxon>
        <taxon>Agaricomycotina</taxon>
        <taxon>Tremellomycetes</taxon>
        <taxon>Trichosporonales</taxon>
        <taxon>Trichosporonaceae</taxon>
        <taxon>Apiotrichum</taxon>
    </lineage>
</organism>
<dbReference type="EMBL" id="RSCE01000015">
    <property type="protein sequence ID" value="RSH77513.1"/>
    <property type="molecule type" value="Genomic_DNA"/>
</dbReference>
<dbReference type="PANTHER" id="PTHR43201:SF5">
    <property type="entry name" value="MEDIUM-CHAIN ACYL-COA LIGASE ACSF2, MITOCHONDRIAL"/>
    <property type="match status" value="1"/>
</dbReference>
<evidence type="ECO:0000256" key="1">
    <source>
        <dbReference type="ARBA" id="ARBA00006432"/>
    </source>
</evidence>
<dbReference type="GO" id="GO:0031956">
    <property type="term" value="F:medium-chain fatty acid-CoA ligase activity"/>
    <property type="evidence" value="ECO:0007669"/>
    <property type="project" value="TreeGrafter"/>
</dbReference>
<dbReference type="InterPro" id="IPR045851">
    <property type="entry name" value="AMP-bd_C_sf"/>
</dbReference>
<feature type="domain" description="AMP-binding enzyme C-terminal" evidence="5">
    <location>
        <begin position="509"/>
        <end position="584"/>
    </location>
</feature>
<dbReference type="PROSITE" id="PS00455">
    <property type="entry name" value="AMP_BINDING"/>
    <property type="match status" value="1"/>
</dbReference>
<dbReference type="AlphaFoldDB" id="A0A427XFI7"/>
<evidence type="ECO:0000259" key="4">
    <source>
        <dbReference type="Pfam" id="PF00501"/>
    </source>
</evidence>
<comment type="caution">
    <text evidence="6">The sequence shown here is derived from an EMBL/GenBank/DDBJ whole genome shotgun (WGS) entry which is preliminary data.</text>
</comment>
<evidence type="ECO:0000256" key="3">
    <source>
        <dbReference type="SAM" id="Phobius"/>
    </source>
</evidence>
<dbReference type="InterPro" id="IPR020845">
    <property type="entry name" value="AMP-binding_CS"/>
</dbReference>
<accession>A0A427XFI7</accession>
<keyword evidence="2" id="KW-0436">Ligase</keyword>
<keyword evidence="3" id="KW-1133">Transmembrane helix</keyword>
<reference evidence="6 7" key="1">
    <citation type="submission" date="2018-11" db="EMBL/GenBank/DDBJ databases">
        <title>Genome sequence of Apiotrichum porosum DSM 27194.</title>
        <authorList>
            <person name="Aliyu H."/>
            <person name="Gorte O."/>
            <person name="Ochsenreither K."/>
        </authorList>
    </citation>
    <scope>NUCLEOTIDE SEQUENCE [LARGE SCALE GENOMIC DNA]</scope>
    <source>
        <strain evidence="6 7">DSM 27194</strain>
    </source>
</reference>
<dbReference type="Gene3D" id="3.30.300.30">
    <property type="match status" value="1"/>
</dbReference>
<dbReference type="Proteomes" id="UP000279236">
    <property type="component" value="Unassembled WGS sequence"/>
</dbReference>
<feature type="transmembrane region" description="Helical" evidence="3">
    <location>
        <begin position="290"/>
        <end position="313"/>
    </location>
</feature>
<feature type="transmembrane region" description="Helical" evidence="3">
    <location>
        <begin position="253"/>
        <end position="270"/>
    </location>
</feature>
<dbReference type="STRING" id="105984.A0A427XFI7"/>
<dbReference type="GO" id="GO:0006631">
    <property type="term" value="P:fatty acid metabolic process"/>
    <property type="evidence" value="ECO:0007669"/>
    <property type="project" value="TreeGrafter"/>
</dbReference>
<dbReference type="PANTHER" id="PTHR43201">
    <property type="entry name" value="ACYL-COA SYNTHETASE"/>
    <property type="match status" value="1"/>
</dbReference>
<evidence type="ECO:0000313" key="7">
    <source>
        <dbReference type="Proteomes" id="UP000279236"/>
    </source>
</evidence>
<dbReference type="Pfam" id="PF13193">
    <property type="entry name" value="AMP-binding_C"/>
    <property type="match status" value="1"/>
</dbReference>
<feature type="domain" description="AMP-dependent synthetase/ligase" evidence="4">
    <location>
        <begin position="77"/>
        <end position="457"/>
    </location>
</feature>
<proteinExistence type="inferred from homology"/>
<keyword evidence="3" id="KW-0812">Transmembrane</keyword>
<keyword evidence="3" id="KW-0472">Membrane</keyword>
<dbReference type="InterPro" id="IPR025110">
    <property type="entry name" value="AMP-bd_C"/>
</dbReference>
<dbReference type="RefSeq" id="XP_028472660.1">
    <property type="nucleotide sequence ID" value="XM_028618772.1"/>
</dbReference>
<dbReference type="OrthoDB" id="10253115at2759"/>
<dbReference type="InterPro" id="IPR000873">
    <property type="entry name" value="AMP-dep_synth/lig_dom"/>
</dbReference>
<sequence length="614" mass="66033">MNQLPPPPENPLSYEECDRILLDTPTFATEEVVIKGITHRTWKNAEPNFRVFMLDKFAQWRDRTMISAPVPEPADFYAREVLTYGQVFDHAVQLAGWLREQGVGLGTRVGIGGLNCTAWMESFVAIHLLGAVPVLLNSTMQLDAHIHCLALTKPKLTLVDVDLAKILGPASAQLLAKNIGPIYCWSSVSHTSPATRAGVQEVVSPKPSAASVRAVLTGEGLGIDSLGPDSDGMILFTSGTTSMPKGVLSDQRAALVHFISGLAMGVRMALRAGAPLEMAMDLTKPPEVQSVMLLAVPLFHVTGCLGWMMRAMAFGMRMVFMRRWSVKDAIDIIVKEKCTVIGGVPSIAVAVLQSPLLPEDHVIENVTYGGAPPAQRLGDDIVKRWPMSMPTHAYGMTETNGLHTGFTGPDYLANPEAVGPAVPICSIRIVDQETKEVLGPNQIGIVQCKGPNIMKEYVDNPKATAETLTADGWLDTGDMAMIGDNGFLYIRDRAKDVIIRGGENIASAEVENAVAMDDRIAEVAAVAVPCARLGERVGIAVSLAPGASATSHDILKTVEPRLRHPARPAIVLVLDLLPRNANGKIVKSDVKKIVHAEWAKIGGEHDAPAPRAKL</sequence>
<evidence type="ECO:0000313" key="6">
    <source>
        <dbReference type="EMBL" id="RSH77513.1"/>
    </source>
</evidence>
<gene>
    <name evidence="6" type="ORF">EHS24_003066</name>
</gene>